<gene>
    <name evidence="2" type="ORF">TsocGM_06900</name>
</gene>
<feature type="signal peptide" evidence="1">
    <location>
        <begin position="1"/>
        <end position="22"/>
    </location>
</feature>
<dbReference type="InterPro" id="IPR011050">
    <property type="entry name" value="Pectin_lyase_fold/virulence"/>
</dbReference>
<name>A0A432MMU4_9BACT</name>
<dbReference type="AlphaFoldDB" id="A0A432MMU4"/>
<reference evidence="2 3" key="1">
    <citation type="submission" date="2018-12" db="EMBL/GenBank/DDBJ databases">
        <authorList>
            <person name="Toschakov S.V."/>
        </authorList>
    </citation>
    <scope>NUCLEOTIDE SEQUENCE [LARGE SCALE GENOMIC DNA]</scope>
    <source>
        <strain evidence="2 3">GM2012</strain>
    </source>
</reference>
<keyword evidence="3" id="KW-1185">Reference proteome</keyword>
<organism evidence="2 3">
    <name type="scientific">Tautonia sociabilis</name>
    <dbReference type="NCBI Taxonomy" id="2080755"/>
    <lineage>
        <taxon>Bacteria</taxon>
        <taxon>Pseudomonadati</taxon>
        <taxon>Planctomycetota</taxon>
        <taxon>Planctomycetia</taxon>
        <taxon>Isosphaerales</taxon>
        <taxon>Isosphaeraceae</taxon>
        <taxon>Tautonia</taxon>
    </lineage>
</organism>
<dbReference type="InterPro" id="IPR012334">
    <property type="entry name" value="Pectin_lyas_fold"/>
</dbReference>
<dbReference type="RefSeq" id="WP_126724573.1">
    <property type="nucleotide sequence ID" value="NZ_RYZH01000010.1"/>
</dbReference>
<dbReference type="Gene3D" id="2.160.20.10">
    <property type="entry name" value="Single-stranded right-handed beta-helix, Pectin lyase-like"/>
    <property type="match status" value="1"/>
</dbReference>
<accession>A0A432MMU4</accession>
<evidence type="ECO:0000313" key="3">
    <source>
        <dbReference type="Proteomes" id="UP000280296"/>
    </source>
</evidence>
<comment type="caution">
    <text evidence="2">The sequence shown here is derived from an EMBL/GenBank/DDBJ whole genome shotgun (WGS) entry which is preliminary data.</text>
</comment>
<protein>
    <recommendedName>
        <fullName evidence="4">Right handed beta helix domain-containing protein</fullName>
    </recommendedName>
</protein>
<dbReference type="SUPFAM" id="SSF51126">
    <property type="entry name" value="Pectin lyase-like"/>
    <property type="match status" value="1"/>
</dbReference>
<proteinExistence type="predicted"/>
<evidence type="ECO:0000256" key="1">
    <source>
        <dbReference type="SAM" id="SignalP"/>
    </source>
</evidence>
<feature type="chain" id="PRO_5019095219" description="Right handed beta helix domain-containing protein" evidence="1">
    <location>
        <begin position="23"/>
        <end position="912"/>
    </location>
</feature>
<keyword evidence="1" id="KW-0732">Signal</keyword>
<dbReference type="EMBL" id="RYZH01000010">
    <property type="protein sequence ID" value="RUL88436.1"/>
    <property type="molecule type" value="Genomic_DNA"/>
</dbReference>
<evidence type="ECO:0008006" key="4">
    <source>
        <dbReference type="Google" id="ProtNLM"/>
    </source>
</evidence>
<sequence length="912" mass="98050">MRAAISGWALAWLLVVGAEAEAAGPSQAGRLSARWLGQVGTDRVGRAMVPGPNGVQDMVIELRGLPASSEIVRAVVRGYGGDIWGYRDPGGHWAAELERETGSDRARLLLEPLHEESGRAFRVEVELPGGRLLETTVRGGTADPMVRMPEVQLAARWFGPDGSDRTSPGPSVGPDGFQDVRIDLARLDPGPNVNEVTIRVEGGPSWAFGPNPEGFGDASFVRSAEDRSRAMLFLSPEEGIQGRRVRIDLAYDNNTKDRTVIEAGPSPTGTPVAGRTLPRVAEEQARVRWLGPDRGGSGAVGIGVERRSAGKPRAVVLSDGVAGCWVFERPAGPRDRPIPYVGESRRRLDVAEGRGPGTLLLSFEPYRNLDGEEMTLRFIEEDGRSSVVRFEGGASDPIRRYEEPPARKVRVEPGDDLARIAAQGGTITVGKGVYRLDRPLDLNEPTHLIAEPGAELRFRQDDGDEPWGEAVAIRGKGRTRIEGLTIRFDGPVRWHQGAAWGGAVVGVSNLGKRPGGPVHLEMIGLDVEAPPASSEWEEAPNCLRLVDSDSGVVQGCSLKGGSIVLFNGPWRIEGNTHRGTRPGTFSGAFLSGRLTRDIAIVDNELKPEPNSGKLYRFLVLADRGVNVSVRGNRVIGVGARDDDDRPHPNAPEVLLTESYLVRFEGRHSGISDDGRILAIPEPQGEHPAVGEVVAVLSGPEAGRWAVIDQVLDRNVVLLDRPLPKGDYDVAITPGFLGTTIEENTIDCRGSTQAHPIVLTGNHYGTRVAANTLLGGANAFRISGYVCSQPIHYAWTHTPQFGFVIERNTIEDSSGGGLIAVHHGPRMKTNRGRVYLSGSVLDNTFRWTEDGPANAGREPVALTVGMAPSLDAGELVLTTGSNEALDARGRPLRDPMRIVVGTVNGKPYGPPRE</sequence>
<evidence type="ECO:0000313" key="2">
    <source>
        <dbReference type="EMBL" id="RUL88436.1"/>
    </source>
</evidence>
<dbReference type="Proteomes" id="UP000280296">
    <property type="component" value="Unassembled WGS sequence"/>
</dbReference>
<dbReference type="OrthoDB" id="244775at2"/>
<reference evidence="2 3" key="2">
    <citation type="submission" date="2019-01" db="EMBL/GenBank/DDBJ databases">
        <title>Tautonia sociabilis, a novel thermotolerant planctomycete of Isosphaeraceae family, isolated from a 4000 m deep subterranean habitat.</title>
        <authorList>
            <person name="Kovaleva O.L."/>
            <person name="Elcheninov A.G."/>
            <person name="Van Heerden E."/>
            <person name="Toshchakov S.V."/>
            <person name="Novikov A."/>
            <person name="Bonch-Osmolovskaya E.A."/>
            <person name="Kublanov I.V."/>
        </authorList>
    </citation>
    <scope>NUCLEOTIDE SEQUENCE [LARGE SCALE GENOMIC DNA]</scope>
    <source>
        <strain evidence="2 3">GM2012</strain>
    </source>
</reference>